<proteinExistence type="predicted"/>
<name>A0A819EVA2_9BILA</name>
<reference evidence="3" key="1">
    <citation type="submission" date="2021-02" db="EMBL/GenBank/DDBJ databases">
        <authorList>
            <person name="Nowell W R."/>
        </authorList>
    </citation>
    <scope>NUCLEOTIDE SEQUENCE</scope>
</reference>
<gene>
    <name evidence="3" type="ORF">JBS370_LOCUS18566</name>
</gene>
<sequence>MMPVSSSTDTKTNPYMNTDEFFEYLEKRYNNTFAVFICRELQIITPSILTVLTIKELNDLAHTVYPDLKSCSIEYYTGDHADKNGNHQLKHSIVALIQVLKKEFSLDRRKRGRTDPTTMTTTNSSEMSEADTVVNKNEINLSNDKHIGKRKRRYCNIEWSFSSDECQPPSLEQLYPNEDASAQERADFELLTNGRMDYFCQKYLFLMNVNEIRKFQHYAQFVRYRSNVLDEIQEIAKEVINEEPFKKQALLVDCLMKIKTKSNFNIPKMDVSGHADPYFIAKIDDRISFTSTILSNTATPKWNDEKWIVRNIPLNAKLTVKIYDKDDSKILDNYIGGFEILDLINYYAPVKGHQIIDSFNRHHGFFHLSIQSMESSKETKYLPRYTFDGPCRYSRRDSFAIGRLTMLNGDCIYSTWKIQIRRISIFFKSYEWQHWNKKYKAAQTIFGNHPLSLASQNALKLAHKALYGRTLKYNENGQLHNAYDLWKMCFLRSNNKAYQTIETDVQVFADFASKYALLANASVYVRYAGQFHPRPKYGWDNCDDEWELVFDNGSGTYAPDINLLINLKDLLLFNFPGLNIVIYEYDDPKLKESMTALKHATEKYKNSTTTIRQLVLTSPLAP</sequence>
<organism evidence="3 4">
    <name type="scientific">Rotaria sordida</name>
    <dbReference type="NCBI Taxonomy" id="392033"/>
    <lineage>
        <taxon>Eukaryota</taxon>
        <taxon>Metazoa</taxon>
        <taxon>Spiralia</taxon>
        <taxon>Gnathifera</taxon>
        <taxon>Rotifera</taxon>
        <taxon>Eurotatoria</taxon>
        <taxon>Bdelloidea</taxon>
        <taxon>Philodinida</taxon>
        <taxon>Philodinidae</taxon>
        <taxon>Rotaria</taxon>
    </lineage>
</organism>
<feature type="domain" description="C2" evidence="2">
    <location>
        <begin position="236"/>
        <end position="356"/>
    </location>
</feature>
<evidence type="ECO:0000259" key="2">
    <source>
        <dbReference type="PROSITE" id="PS50004"/>
    </source>
</evidence>
<evidence type="ECO:0000313" key="3">
    <source>
        <dbReference type="EMBL" id="CAF3856998.1"/>
    </source>
</evidence>
<dbReference type="EMBL" id="CAJOBD010002115">
    <property type="protein sequence ID" value="CAF3856998.1"/>
    <property type="molecule type" value="Genomic_DNA"/>
</dbReference>
<evidence type="ECO:0000313" key="4">
    <source>
        <dbReference type="Proteomes" id="UP000663836"/>
    </source>
</evidence>
<dbReference type="InterPro" id="IPR035892">
    <property type="entry name" value="C2_domain_sf"/>
</dbReference>
<dbReference type="CDD" id="cd00030">
    <property type="entry name" value="C2"/>
    <property type="match status" value="1"/>
</dbReference>
<dbReference type="Gene3D" id="2.60.40.150">
    <property type="entry name" value="C2 domain"/>
    <property type="match status" value="1"/>
</dbReference>
<dbReference type="InterPro" id="IPR000008">
    <property type="entry name" value="C2_dom"/>
</dbReference>
<feature type="region of interest" description="Disordered" evidence="1">
    <location>
        <begin position="111"/>
        <end position="130"/>
    </location>
</feature>
<dbReference type="Proteomes" id="UP000663836">
    <property type="component" value="Unassembled WGS sequence"/>
</dbReference>
<comment type="caution">
    <text evidence="3">The sequence shown here is derived from an EMBL/GenBank/DDBJ whole genome shotgun (WGS) entry which is preliminary data.</text>
</comment>
<accession>A0A819EVA2</accession>
<dbReference type="SUPFAM" id="SSF49562">
    <property type="entry name" value="C2 domain (Calcium/lipid-binding domain, CaLB)"/>
    <property type="match status" value="1"/>
</dbReference>
<evidence type="ECO:0000256" key="1">
    <source>
        <dbReference type="SAM" id="MobiDB-lite"/>
    </source>
</evidence>
<dbReference type="AlphaFoldDB" id="A0A819EVA2"/>
<protein>
    <recommendedName>
        <fullName evidence="2">C2 domain-containing protein</fullName>
    </recommendedName>
</protein>
<dbReference type="Pfam" id="PF00168">
    <property type="entry name" value="C2"/>
    <property type="match status" value="1"/>
</dbReference>
<dbReference type="PROSITE" id="PS50004">
    <property type="entry name" value="C2"/>
    <property type="match status" value="1"/>
</dbReference>